<keyword evidence="3" id="KW-1185">Reference proteome</keyword>
<evidence type="ECO:0000313" key="2">
    <source>
        <dbReference type="EMBL" id="KAF4124084.1"/>
    </source>
</evidence>
<dbReference type="OrthoDB" id="3439512at2759"/>
<dbReference type="AlphaFoldDB" id="A0A9P5D716"/>
<evidence type="ECO:0000256" key="1">
    <source>
        <dbReference type="SAM" id="MobiDB-lite"/>
    </source>
</evidence>
<reference evidence="2" key="1">
    <citation type="submission" date="2020-03" db="EMBL/GenBank/DDBJ databases">
        <title>Site-based positive gene gene selection in Geosmithia morbida across the United States reveals a broad range of putative effectors and factors for local host and environmental adapation.</title>
        <authorList>
            <person name="Onufrak A."/>
            <person name="Murdoch R.W."/>
            <person name="Gazis R."/>
            <person name="Huff M."/>
            <person name="Staton M."/>
            <person name="Klingeman W."/>
            <person name="Hadziabdic D."/>
        </authorList>
    </citation>
    <scope>NUCLEOTIDE SEQUENCE</scope>
    <source>
        <strain evidence="2">1262</strain>
    </source>
</reference>
<feature type="region of interest" description="Disordered" evidence="1">
    <location>
        <begin position="482"/>
        <end position="580"/>
    </location>
</feature>
<proteinExistence type="predicted"/>
<dbReference type="Proteomes" id="UP000749293">
    <property type="component" value="Unassembled WGS sequence"/>
</dbReference>
<dbReference type="EMBL" id="JAANYQ010000005">
    <property type="protein sequence ID" value="KAF4124084.1"/>
    <property type="molecule type" value="Genomic_DNA"/>
</dbReference>
<name>A0A9P5D716_9HYPO</name>
<gene>
    <name evidence="2" type="ORF">GMORB2_5800</name>
</gene>
<dbReference type="RefSeq" id="XP_035322736.1">
    <property type="nucleotide sequence ID" value="XM_035467770.1"/>
</dbReference>
<evidence type="ECO:0000313" key="3">
    <source>
        <dbReference type="Proteomes" id="UP000749293"/>
    </source>
</evidence>
<comment type="caution">
    <text evidence="2">The sequence shown here is derived from an EMBL/GenBank/DDBJ whole genome shotgun (WGS) entry which is preliminary data.</text>
</comment>
<dbReference type="GeneID" id="55972025"/>
<organism evidence="2 3">
    <name type="scientific">Geosmithia morbida</name>
    <dbReference type="NCBI Taxonomy" id="1094350"/>
    <lineage>
        <taxon>Eukaryota</taxon>
        <taxon>Fungi</taxon>
        <taxon>Dikarya</taxon>
        <taxon>Ascomycota</taxon>
        <taxon>Pezizomycotina</taxon>
        <taxon>Sordariomycetes</taxon>
        <taxon>Hypocreomycetidae</taxon>
        <taxon>Hypocreales</taxon>
        <taxon>Bionectriaceae</taxon>
        <taxon>Geosmithia</taxon>
    </lineage>
</organism>
<feature type="compositionally biased region" description="Pro residues" evidence="1">
    <location>
        <begin position="566"/>
        <end position="576"/>
    </location>
</feature>
<sequence>MSRPEALRYEEYFICCNPPLTPRGVGEVVTKSRDHLDGLLEILYEPGGPWFKLISDKAARLDITYFIEDLVADIAQNEVNIATVDPKSVQGSPLQQSRKRSDVEIMADAPRMLPWSTYKNSPPDIQLYEAFTWPEEISTAPYRLIWRKLEQYPQLNHLDELLAKAAETWMALEVPRNLEDAEESLGCNAVWNLKNTVLYMSSYDSMDAVTNAAEKLDLVLKVLFSDESYPFTRHVIIADGAPKLGYRWISHMGLAGRIHHSLDREVPIDITKTVVLRTAEETEKDHWVIDKTSYPHPRNPNAVSSRQSIVASVRHRGQVDPVIKTWAENVSRATARLHQKAPSIHSNMDEGQASEYVTSHASEKSNMELQVPNTLIEADVFAGIEQDVCRGVSSPDLLDTLSPRDGGALSRYVVMDPGQGVSSEASEVGPSSEESDLIDFSNESDTVEFETRSASPRGKHVTKAPIETVDDATEHPAIFGIEELPPKDVRRTMGQRAGSKTINPTKKTKKNAPSESTQNRAHNAGDRNSGKVMNWSGLFKGGGTSSPGTRPCRDTLQSDPKGPGASPGPPADPSSPPQAISGSLAAMLETLRVVPGKVSLELKLGLIYVQNLSECNVTTNGTSPLWGLQTIEEALNVAIGKDGIGFEDILSSRGEDANALARMPSHGDFGWETPEVTAHYEITFRRPTRFRVVVNATSFEHECLGLGEEVSSIYVHCPRHVMDMVFCASRASLSSLPAECRKISKDLVSSLSISTDDAGDITVEATLSRALATAIESAEIVHLARYRSKRHKDCFLNIKMTHPLAQALNIRGEAATFRWKTYAVGSFDKVKGSQTRPQEYFRASLSSCHAEKAFQNNAKLEFGRKVDWKTNDVQRESSFQELYMIGIKMVSEMDNIGMTNETGIAPKARTQGHGQSCAPNYWPGSAVF</sequence>
<accession>A0A9P5D716</accession>
<protein>
    <submittedName>
        <fullName evidence="2">Uncharacterized protein</fullName>
    </submittedName>
</protein>